<feature type="transmembrane region" description="Helical" evidence="6">
    <location>
        <begin position="163"/>
        <end position="182"/>
    </location>
</feature>
<proteinExistence type="inferred from homology"/>
<evidence type="ECO:0000313" key="7">
    <source>
        <dbReference type="EMBL" id="MED1203717.1"/>
    </source>
</evidence>
<evidence type="ECO:0000256" key="6">
    <source>
        <dbReference type="SAM" id="Phobius"/>
    </source>
</evidence>
<dbReference type="Pfam" id="PF03006">
    <property type="entry name" value="HlyIII"/>
    <property type="match status" value="1"/>
</dbReference>
<evidence type="ECO:0000256" key="5">
    <source>
        <dbReference type="ARBA" id="ARBA00023136"/>
    </source>
</evidence>
<feature type="transmembrane region" description="Helical" evidence="6">
    <location>
        <begin position="191"/>
        <end position="210"/>
    </location>
</feature>
<dbReference type="InterPro" id="IPR004254">
    <property type="entry name" value="AdipoR/HlyIII-related"/>
</dbReference>
<dbReference type="InterPro" id="IPR005744">
    <property type="entry name" value="Hy-lIII"/>
</dbReference>
<keyword evidence="3 6" id="KW-0812">Transmembrane</keyword>
<feature type="transmembrane region" description="Helical" evidence="6">
    <location>
        <begin position="132"/>
        <end position="151"/>
    </location>
</feature>
<dbReference type="Proteomes" id="UP001341444">
    <property type="component" value="Unassembled WGS sequence"/>
</dbReference>
<reference evidence="7 8" key="1">
    <citation type="submission" date="2023-03" db="EMBL/GenBank/DDBJ databases">
        <title>Bacillus Genome Sequencing.</title>
        <authorList>
            <person name="Dunlap C."/>
        </authorList>
    </citation>
    <scope>NUCLEOTIDE SEQUENCE [LARGE SCALE GENOMIC DNA]</scope>
    <source>
        <strain evidence="7 8">B-23453</strain>
    </source>
</reference>
<protein>
    <submittedName>
        <fullName evidence="7">Hemolysin III family protein</fullName>
    </submittedName>
</protein>
<accession>A0ABU6MKF0</accession>
<dbReference type="EMBL" id="JARMAB010000014">
    <property type="protein sequence ID" value="MED1203717.1"/>
    <property type="molecule type" value="Genomic_DNA"/>
</dbReference>
<dbReference type="PANTHER" id="PTHR20855:SF129">
    <property type="entry name" value="HEMOLYSIN-3 HOMOLOG"/>
    <property type="match status" value="1"/>
</dbReference>
<evidence type="ECO:0000256" key="2">
    <source>
        <dbReference type="ARBA" id="ARBA00008488"/>
    </source>
</evidence>
<feature type="transmembrane region" description="Helical" evidence="6">
    <location>
        <begin position="108"/>
        <end position="127"/>
    </location>
</feature>
<comment type="subcellular location">
    <subcellularLocation>
        <location evidence="1">Endomembrane system</location>
        <topology evidence="1">Multi-pass membrane protein</topology>
    </subcellularLocation>
</comment>
<feature type="transmembrane region" description="Helical" evidence="6">
    <location>
        <begin position="46"/>
        <end position="63"/>
    </location>
</feature>
<evidence type="ECO:0000256" key="3">
    <source>
        <dbReference type="ARBA" id="ARBA00022692"/>
    </source>
</evidence>
<evidence type="ECO:0000256" key="4">
    <source>
        <dbReference type="ARBA" id="ARBA00022989"/>
    </source>
</evidence>
<keyword evidence="4 6" id="KW-1133">Transmembrane helix</keyword>
<keyword evidence="5 6" id="KW-0472">Membrane</keyword>
<dbReference type="NCBIfam" id="TIGR01065">
    <property type="entry name" value="hlyIII"/>
    <property type="match status" value="1"/>
</dbReference>
<dbReference type="PANTHER" id="PTHR20855">
    <property type="entry name" value="ADIPOR/PROGESTIN RECEPTOR-RELATED"/>
    <property type="match status" value="1"/>
</dbReference>
<sequence>MANTHTFTKGEEIANSITHGVGAILSIAALVLLITFSSIHGNVWQIVSFTIFGATMFFLYLSSTLVHSFRAGKAKDIFEIMDHSAIYFFIAGTSTPLLFMVVKGWQGWTLFGVVWGLAVFGTVFKCFFVKKYLFTSTILYVAMGWSIMFVWKFIMQGVDRQGIALIVAGGILYTLGSIFYIWRGFKFHHMIWHIFVLFGTVCHFFAIFLYL</sequence>
<comment type="similarity">
    <text evidence="2">Belongs to the UPF0073 (Hly-III) family.</text>
</comment>
<organism evidence="7 8">
    <name type="scientific">Heyndrickxia acidicola</name>
    <dbReference type="NCBI Taxonomy" id="209389"/>
    <lineage>
        <taxon>Bacteria</taxon>
        <taxon>Bacillati</taxon>
        <taxon>Bacillota</taxon>
        <taxon>Bacilli</taxon>
        <taxon>Bacillales</taxon>
        <taxon>Bacillaceae</taxon>
        <taxon>Heyndrickxia</taxon>
    </lineage>
</organism>
<comment type="caution">
    <text evidence="7">The sequence shown here is derived from an EMBL/GenBank/DDBJ whole genome shotgun (WGS) entry which is preliminary data.</text>
</comment>
<dbReference type="RefSeq" id="WP_066268667.1">
    <property type="nucleotide sequence ID" value="NZ_JARMAB010000014.1"/>
</dbReference>
<evidence type="ECO:0000313" key="8">
    <source>
        <dbReference type="Proteomes" id="UP001341444"/>
    </source>
</evidence>
<feature type="transmembrane region" description="Helical" evidence="6">
    <location>
        <begin position="84"/>
        <end position="102"/>
    </location>
</feature>
<gene>
    <name evidence="7" type="ORF">P4T90_11625</name>
</gene>
<keyword evidence="8" id="KW-1185">Reference proteome</keyword>
<feature type="transmembrane region" description="Helical" evidence="6">
    <location>
        <begin position="21"/>
        <end position="40"/>
    </location>
</feature>
<evidence type="ECO:0000256" key="1">
    <source>
        <dbReference type="ARBA" id="ARBA00004127"/>
    </source>
</evidence>
<name>A0ABU6MKF0_9BACI</name>